<keyword evidence="3 7" id="KW-0812">Transmembrane</keyword>
<feature type="compositionally biased region" description="Gly residues" evidence="6">
    <location>
        <begin position="248"/>
        <end position="265"/>
    </location>
</feature>
<keyword evidence="4 7" id="KW-1133">Transmembrane helix</keyword>
<dbReference type="EMBL" id="FOHB01000009">
    <property type="protein sequence ID" value="SES47246.1"/>
    <property type="molecule type" value="Genomic_DNA"/>
</dbReference>
<evidence type="ECO:0000256" key="2">
    <source>
        <dbReference type="ARBA" id="ARBA00022475"/>
    </source>
</evidence>
<evidence type="ECO:0000256" key="5">
    <source>
        <dbReference type="ARBA" id="ARBA00023136"/>
    </source>
</evidence>
<dbReference type="Pfam" id="PF04024">
    <property type="entry name" value="PspC"/>
    <property type="match status" value="1"/>
</dbReference>
<name>A0A1H9XM40_9MICO</name>
<dbReference type="PANTHER" id="PTHR33885">
    <property type="entry name" value="PHAGE SHOCK PROTEIN C"/>
    <property type="match status" value="1"/>
</dbReference>
<evidence type="ECO:0000313" key="10">
    <source>
        <dbReference type="Proteomes" id="UP000199019"/>
    </source>
</evidence>
<feature type="transmembrane region" description="Helical" evidence="7">
    <location>
        <begin position="61"/>
        <end position="85"/>
    </location>
</feature>
<feature type="transmembrane region" description="Helical" evidence="7">
    <location>
        <begin position="351"/>
        <end position="369"/>
    </location>
</feature>
<dbReference type="AlphaFoldDB" id="A0A1H9XM40"/>
<feature type="transmembrane region" description="Helical" evidence="7">
    <location>
        <begin position="288"/>
        <end position="310"/>
    </location>
</feature>
<feature type="compositionally biased region" description="Pro residues" evidence="6">
    <location>
        <begin position="267"/>
        <end position="281"/>
    </location>
</feature>
<feature type="region of interest" description="Disordered" evidence="6">
    <location>
        <begin position="1"/>
        <end position="21"/>
    </location>
</feature>
<sequence length="497" mass="51043">MTQNPGQIAGPPHPGSQPNSSSGLDRFFSWLRGIDVRRDTEDKWLAGVCSGIANRLGVDPLVIRAALVVLILLGGIGVTLYLIAWAFIPNDREEIVAERGLRHGDFWGIAILVLIALSLVGGTGVFDGNGWGLWWLWWLVIAVGVVIWLANRSRHDEATRQQVAAWGQQAGQWGQQAGAQAAAWGQDVGQKASAWGGGDAAAQPPVGQPASGPMPYAPNVPGTGTGTPVPPGAAGPVAPGSTSARPGGPVGPGAPMGPGGPGGPGMYAPPPVPAARPPQPPRPRHRSAGFLAAVLVSGLALCAYGLTVWAHGTFNWSGDERVLGLASALAVFGIAVLAMGLAGFRAGFTGFIAVVLAITTWFASLVPGLQIGGGVGDREWRPLGTTSSESFSLGAGSANLRLGDYPTNPATPGKVSASIGAGELRIYVPDDLTVEIRSNVNVGEIKEADGWDLQNGQWTSDGNSGRNLSSTEVIGSGPTDLVVTAKVGLGQIIIGKE</sequence>
<dbReference type="RefSeq" id="WP_177180449.1">
    <property type="nucleotide sequence ID" value="NZ_FOHB01000009.1"/>
</dbReference>
<protein>
    <submittedName>
        <fullName evidence="9">Phage shock protein C (PspC) family protein</fullName>
    </submittedName>
</protein>
<dbReference type="InterPro" id="IPR007168">
    <property type="entry name" value="Phageshock_PspC_N"/>
</dbReference>
<feature type="transmembrane region" description="Helical" evidence="7">
    <location>
        <begin position="132"/>
        <end position="150"/>
    </location>
</feature>
<feature type="transmembrane region" description="Helical" evidence="7">
    <location>
        <begin position="106"/>
        <end position="126"/>
    </location>
</feature>
<gene>
    <name evidence="9" type="ORF">SAMN05216199_4037</name>
</gene>
<evidence type="ECO:0000256" key="6">
    <source>
        <dbReference type="SAM" id="MobiDB-lite"/>
    </source>
</evidence>
<accession>A0A1H9XM40</accession>
<dbReference type="InterPro" id="IPR052027">
    <property type="entry name" value="PspC"/>
</dbReference>
<reference evidence="10" key="1">
    <citation type="submission" date="2016-10" db="EMBL/GenBank/DDBJ databases">
        <authorList>
            <person name="Varghese N."/>
            <person name="Submissions S."/>
        </authorList>
    </citation>
    <scope>NUCLEOTIDE SEQUENCE [LARGE SCALE GENOMIC DNA]</scope>
    <source>
        <strain evidence="10">CGMCC 1.6963</strain>
    </source>
</reference>
<proteinExistence type="predicted"/>
<evidence type="ECO:0000313" key="9">
    <source>
        <dbReference type="EMBL" id="SES47246.1"/>
    </source>
</evidence>
<feature type="transmembrane region" description="Helical" evidence="7">
    <location>
        <begin position="322"/>
        <end position="344"/>
    </location>
</feature>
<keyword evidence="10" id="KW-1185">Reference proteome</keyword>
<dbReference type="Proteomes" id="UP000199019">
    <property type="component" value="Unassembled WGS sequence"/>
</dbReference>
<feature type="region of interest" description="Disordered" evidence="6">
    <location>
        <begin position="190"/>
        <end position="285"/>
    </location>
</feature>
<dbReference type="PANTHER" id="PTHR33885:SF3">
    <property type="entry name" value="PHAGE SHOCK PROTEIN C"/>
    <property type="match status" value="1"/>
</dbReference>
<evidence type="ECO:0000256" key="3">
    <source>
        <dbReference type="ARBA" id="ARBA00022692"/>
    </source>
</evidence>
<feature type="domain" description="Phage shock protein PspC N-terminal" evidence="8">
    <location>
        <begin position="37"/>
        <end position="90"/>
    </location>
</feature>
<evidence type="ECO:0000259" key="8">
    <source>
        <dbReference type="Pfam" id="PF04024"/>
    </source>
</evidence>
<organism evidence="9 10">
    <name type="scientific">Pedococcus cremeus</name>
    <dbReference type="NCBI Taxonomy" id="587636"/>
    <lineage>
        <taxon>Bacteria</taxon>
        <taxon>Bacillati</taxon>
        <taxon>Actinomycetota</taxon>
        <taxon>Actinomycetes</taxon>
        <taxon>Micrococcales</taxon>
        <taxon>Intrasporangiaceae</taxon>
        <taxon>Pedococcus</taxon>
    </lineage>
</organism>
<evidence type="ECO:0000256" key="7">
    <source>
        <dbReference type="SAM" id="Phobius"/>
    </source>
</evidence>
<keyword evidence="2" id="KW-1003">Cell membrane</keyword>
<evidence type="ECO:0000256" key="4">
    <source>
        <dbReference type="ARBA" id="ARBA00022989"/>
    </source>
</evidence>
<evidence type="ECO:0000256" key="1">
    <source>
        <dbReference type="ARBA" id="ARBA00004162"/>
    </source>
</evidence>
<dbReference type="GO" id="GO:0005886">
    <property type="term" value="C:plasma membrane"/>
    <property type="evidence" value="ECO:0007669"/>
    <property type="project" value="UniProtKB-SubCell"/>
</dbReference>
<dbReference type="STRING" id="587636.SAMN05216199_4037"/>
<comment type="subcellular location">
    <subcellularLocation>
        <location evidence="1">Cell membrane</location>
        <topology evidence="1">Single-pass membrane protein</topology>
    </subcellularLocation>
</comment>
<keyword evidence="5 7" id="KW-0472">Membrane</keyword>